<keyword evidence="3" id="KW-0805">Transcription regulation</keyword>
<dbReference type="InterPro" id="IPR003593">
    <property type="entry name" value="AAA+_ATPase"/>
</dbReference>
<keyword evidence="2" id="KW-0067">ATP-binding</keyword>
<evidence type="ECO:0000256" key="6">
    <source>
        <dbReference type="SAM" id="Coils"/>
    </source>
</evidence>
<dbReference type="RefSeq" id="WP_268048583.1">
    <property type="nucleotide sequence ID" value="NZ_JAPQES010000001.1"/>
</dbReference>
<dbReference type="InterPro" id="IPR000014">
    <property type="entry name" value="PAS"/>
</dbReference>
<evidence type="ECO:0000313" key="9">
    <source>
        <dbReference type="EMBL" id="MCY6370052.1"/>
    </source>
</evidence>
<reference evidence="9" key="1">
    <citation type="submission" date="2022-12" db="EMBL/GenBank/DDBJ databases">
        <authorList>
            <person name="Wang J."/>
        </authorList>
    </citation>
    <scope>NUCLEOTIDE SEQUENCE</scope>
    <source>
        <strain evidence="9">HY-42-06</strain>
    </source>
</reference>
<evidence type="ECO:0000259" key="8">
    <source>
        <dbReference type="PROSITE" id="PS50112"/>
    </source>
</evidence>
<dbReference type="SMART" id="SM00091">
    <property type="entry name" value="PAS"/>
    <property type="match status" value="1"/>
</dbReference>
<dbReference type="SUPFAM" id="SSF46689">
    <property type="entry name" value="Homeodomain-like"/>
    <property type="match status" value="1"/>
</dbReference>
<dbReference type="Gene3D" id="3.40.50.300">
    <property type="entry name" value="P-loop containing nucleotide triphosphate hydrolases"/>
    <property type="match status" value="1"/>
</dbReference>
<dbReference type="PROSITE" id="PS50112">
    <property type="entry name" value="PAS"/>
    <property type="match status" value="1"/>
</dbReference>
<proteinExistence type="predicted"/>
<organism evidence="9 10">
    <name type="scientific">Clostridium ganghwense</name>
    <dbReference type="NCBI Taxonomy" id="312089"/>
    <lineage>
        <taxon>Bacteria</taxon>
        <taxon>Bacillati</taxon>
        <taxon>Bacillota</taxon>
        <taxon>Clostridia</taxon>
        <taxon>Eubacteriales</taxon>
        <taxon>Clostridiaceae</taxon>
        <taxon>Clostridium</taxon>
    </lineage>
</organism>
<keyword evidence="1" id="KW-0547">Nucleotide-binding</keyword>
<evidence type="ECO:0000256" key="5">
    <source>
        <dbReference type="ARBA" id="ARBA00023163"/>
    </source>
</evidence>
<dbReference type="InterPro" id="IPR025944">
    <property type="entry name" value="Sigma_54_int_dom_CS"/>
</dbReference>
<dbReference type="InterPro" id="IPR009057">
    <property type="entry name" value="Homeodomain-like_sf"/>
</dbReference>
<dbReference type="Pfam" id="PF00989">
    <property type="entry name" value="PAS"/>
    <property type="match status" value="1"/>
</dbReference>
<evidence type="ECO:0000256" key="2">
    <source>
        <dbReference type="ARBA" id="ARBA00022840"/>
    </source>
</evidence>
<sequence>MSLTDIKASAQEVAEAIAAVLHVDVTIVDKNSNRIAATGEYKGCIGEKIPQKSLFEFVISEKKPKHINKSHSNTICKNCSKKSTCSEFASIGYPILNGNEVIGVIGINSFREEQKKIIEENYDSLMVFLEKLSTILLGNMIYNQTIKQLKIQTEETSHIIDSLSYGILCVNSKGMIKYINKKAKKLFGISDEKIINHSVKDIIPDIDIELIREKYHGKKINIHGKGYNLMLKNNPIIFEGEEVSNIIEVSKTSEEVRNAYNLITGEKVVKFQDIIGQSESVKNVKDISKNIAKSNSTVLLRGESGTGKELFARAIHYDSDRYKAPFIAINCASIPDNLLESELFGYEGGAFSGARREGQMGKFELANGGTIFLDEIGDMPIHLQPKILRVLQEQKFRRIGGKKEISVNVRVIAATNRNLEEMVKNRLFRDDLYYRLNVIPIFLPSLKERGMDILLLSEHLLQKFCDRLETGNKKFSKEIQDIFISYNWPGNIRELENVIEYLVNVTKEELITPPNLPIMMKQNLCEFESQNKMTLKSRLERYEKNVLISLIEKHGNDAKGKEKITEELEIEISTLYRKLKKYNLQK</sequence>
<dbReference type="InterPro" id="IPR013767">
    <property type="entry name" value="PAS_fold"/>
</dbReference>
<dbReference type="Gene3D" id="3.30.450.40">
    <property type="match status" value="1"/>
</dbReference>
<name>A0ABT4CLY1_9CLOT</name>
<dbReference type="Gene3D" id="3.30.450.20">
    <property type="entry name" value="PAS domain"/>
    <property type="match status" value="1"/>
</dbReference>
<feature type="domain" description="Sigma-54 factor interaction" evidence="7">
    <location>
        <begin position="274"/>
        <end position="504"/>
    </location>
</feature>
<dbReference type="InterPro" id="IPR025943">
    <property type="entry name" value="Sigma_54_int_dom_ATP-bd_2"/>
</dbReference>
<dbReference type="NCBIfam" id="TIGR00229">
    <property type="entry name" value="sensory_box"/>
    <property type="match status" value="1"/>
</dbReference>
<evidence type="ECO:0000256" key="1">
    <source>
        <dbReference type="ARBA" id="ARBA00022741"/>
    </source>
</evidence>
<dbReference type="CDD" id="cd00130">
    <property type="entry name" value="PAS"/>
    <property type="match status" value="1"/>
</dbReference>
<gene>
    <name evidence="9" type="ORF">OXH55_05355</name>
</gene>
<evidence type="ECO:0000256" key="3">
    <source>
        <dbReference type="ARBA" id="ARBA00023015"/>
    </source>
</evidence>
<dbReference type="SUPFAM" id="SSF55785">
    <property type="entry name" value="PYP-like sensor domain (PAS domain)"/>
    <property type="match status" value="1"/>
</dbReference>
<dbReference type="PROSITE" id="PS50045">
    <property type="entry name" value="SIGMA54_INTERACT_4"/>
    <property type="match status" value="1"/>
</dbReference>
<dbReference type="CDD" id="cd00009">
    <property type="entry name" value="AAA"/>
    <property type="match status" value="1"/>
</dbReference>
<dbReference type="Gene3D" id="1.10.10.60">
    <property type="entry name" value="Homeodomain-like"/>
    <property type="match status" value="1"/>
</dbReference>
<dbReference type="SUPFAM" id="SSF55781">
    <property type="entry name" value="GAF domain-like"/>
    <property type="match status" value="1"/>
</dbReference>
<dbReference type="InterPro" id="IPR058031">
    <property type="entry name" value="AAA_lid_NorR"/>
</dbReference>
<feature type="domain" description="PAS" evidence="8">
    <location>
        <begin position="152"/>
        <end position="216"/>
    </location>
</feature>
<dbReference type="Proteomes" id="UP001079657">
    <property type="component" value="Unassembled WGS sequence"/>
</dbReference>
<dbReference type="PANTHER" id="PTHR32071">
    <property type="entry name" value="TRANSCRIPTIONAL REGULATORY PROTEIN"/>
    <property type="match status" value="1"/>
</dbReference>
<evidence type="ECO:0000259" key="7">
    <source>
        <dbReference type="PROSITE" id="PS50045"/>
    </source>
</evidence>
<dbReference type="SMART" id="SM00382">
    <property type="entry name" value="AAA"/>
    <property type="match status" value="1"/>
</dbReference>
<evidence type="ECO:0000256" key="4">
    <source>
        <dbReference type="ARBA" id="ARBA00023125"/>
    </source>
</evidence>
<dbReference type="Pfam" id="PF25601">
    <property type="entry name" value="AAA_lid_14"/>
    <property type="match status" value="1"/>
</dbReference>
<dbReference type="InterPro" id="IPR025662">
    <property type="entry name" value="Sigma_54_int_dom_ATP-bd_1"/>
</dbReference>
<dbReference type="Gene3D" id="1.10.8.60">
    <property type="match status" value="1"/>
</dbReference>
<evidence type="ECO:0000313" key="10">
    <source>
        <dbReference type="Proteomes" id="UP001079657"/>
    </source>
</evidence>
<dbReference type="InterPro" id="IPR002078">
    <property type="entry name" value="Sigma_54_int"/>
</dbReference>
<dbReference type="PANTHER" id="PTHR32071:SF57">
    <property type="entry name" value="C4-DICARBOXYLATE TRANSPORT TRANSCRIPTIONAL REGULATORY PROTEIN DCTD"/>
    <property type="match status" value="1"/>
</dbReference>
<dbReference type="InterPro" id="IPR027417">
    <property type="entry name" value="P-loop_NTPase"/>
</dbReference>
<keyword evidence="5" id="KW-0804">Transcription</keyword>
<dbReference type="SUPFAM" id="SSF52540">
    <property type="entry name" value="P-loop containing nucleoside triphosphate hydrolases"/>
    <property type="match status" value="1"/>
</dbReference>
<dbReference type="EMBL" id="JAPQES010000001">
    <property type="protein sequence ID" value="MCY6370052.1"/>
    <property type="molecule type" value="Genomic_DNA"/>
</dbReference>
<comment type="caution">
    <text evidence="9">The sequence shown here is derived from an EMBL/GenBank/DDBJ whole genome shotgun (WGS) entry which is preliminary data.</text>
</comment>
<dbReference type="PROSITE" id="PS00675">
    <property type="entry name" value="SIGMA54_INTERACT_1"/>
    <property type="match status" value="1"/>
</dbReference>
<protein>
    <submittedName>
        <fullName evidence="9">Sigma 54-interacting transcriptional regulator</fullName>
    </submittedName>
</protein>
<keyword evidence="4" id="KW-0238">DNA-binding</keyword>
<keyword evidence="6" id="KW-0175">Coiled coil</keyword>
<dbReference type="PROSITE" id="PS00676">
    <property type="entry name" value="SIGMA54_INTERACT_2"/>
    <property type="match status" value="1"/>
</dbReference>
<feature type="coiled-coil region" evidence="6">
    <location>
        <begin position="525"/>
        <end position="585"/>
    </location>
</feature>
<keyword evidence="10" id="KW-1185">Reference proteome</keyword>
<accession>A0ABT4CLY1</accession>
<dbReference type="Pfam" id="PF00158">
    <property type="entry name" value="Sigma54_activat"/>
    <property type="match status" value="1"/>
</dbReference>
<dbReference type="PROSITE" id="PS00688">
    <property type="entry name" value="SIGMA54_INTERACT_3"/>
    <property type="match status" value="1"/>
</dbReference>
<dbReference type="InterPro" id="IPR035965">
    <property type="entry name" value="PAS-like_dom_sf"/>
</dbReference>
<dbReference type="InterPro" id="IPR029016">
    <property type="entry name" value="GAF-like_dom_sf"/>
</dbReference>